<dbReference type="Proteomes" id="UP001175226">
    <property type="component" value="Unassembled WGS sequence"/>
</dbReference>
<proteinExistence type="predicted"/>
<evidence type="ECO:0000313" key="1">
    <source>
        <dbReference type="EMBL" id="KAK0421494.1"/>
    </source>
</evidence>
<keyword evidence="2" id="KW-1185">Reference proteome</keyword>
<organism evidence="1 2">
    <name type="scientific">Armillaria borealis</name>
    <dbReference type="NCBI Taxonomy" id="47425"/>
    <lineage>
        <taxon>Eukaryota</taxon>
        <taxon>Fungi</taxon>
        <taxon>Dikarya</taxon>
        <taxon>Basidiomycota</taxon>
        <taxon>Agaricomycotina</taxon>
        <taxon>Agaricomycetes</taxon>
        <taxon>Agaricomycetidae</taxon>
        <taxon>Agaricales</taxon>
        <taxon>Marasmiineae</taxon>
        <taxon>Physalacriaceae</taxon>
        <taxon>Armillaria</taxon>
    </lineage>
</organism>
<sequence>MSLGLVYSTHQASLRTFSKSPFPPRATPIVFPVSSSMTTITGMVVETWHAQSHKETDEFCRNWCLPSRFPELMKEGKKGGKEWRFNASAAEQANGWFGGYHPIVHEMPCIHYNFYLDEMITLRNRVTVTKLEECGKAPVLVPEHVLKAEVVLIPGAN</sequence>
<evidence type="ECO:0000313" key="2">
    <source>
        <dbReference type="Proteomes" id="UP001175226"/>
    </source>
</evidence>
<name>A0AA39IEC6_9AGAR</name>
<protein>
    <submittedName>
        <fullName evidence="1">Uncharacterized protein</fullName>
    </submittedName>
</protein>
<reference evidence="1" key="1">
    <citation type="submission" date="2023-06" db="EMBL/GenBank/DDBJ databases">
        <authorList>
            <consortium name="Lawrence Berkeley National Laboratory"/>
            <person name="Ahrendt S."/>
            <person name="Sahu N."/>
            <person name="Indic B."/>
            <person name="Wong-Bajracharya J."/>
            <person name="Merenyi Z."/>
            <person name="Ke H.-M."/>
            <person name="Monk M."/>
            <person name="Kocsube S."/>
            <person name="Drula E."/>
            <person name="Lipzen A."/>
            <person name="Balint B."/>
            <person name="Henrissat B."/>
            <person name="Andreopoulos B."/>
            <person name="Martin F.M."/>
            <person name="Harder C.B."/>
            <person name="Rigling D."/>
            <person name="Ford K.L."/>
            <person name="Foster G.D."/>
            <person name="Pangilinan J."/>
            <person name="Papanicolaou A."/>
            <person name="Barry K."/>
            <person name="LaButti K."/>
            <person name="Viragh M."/>
            <person name="Koriabine M."/>
            <person name="Yan M."/>
            <person name="Riley R."/>
            <person name="Champramary S."/>
            <person name="Plett K.L."/>
            <person name="Tsai I.J."/>
            <person name="Slot J."/>
            <person name="Sipos G."/>
            <person name="Plett J."/>
            <person name="Nagy L.G."/>
            <person name="Grigoriev I.V."/>
        </authorList>
    </citation>
    <scope>NUCLEOTIDE SEQUENCE</scope>
    <source>
        <strain evidence="1">FPL87.14</strain>
    </source>
</reference>
<comment type="caution">
    <text evidence="1">The sequence shown here is derived from an EMBL/GenBank/DDBJ whole genome shotgun (WGS) entry which is preliminary data.</text>
</comment>
<dbReference type="AlphaFoldDB" id="A0AA39IEC6"/>
<accession>A0AA39IEC6</accession>
<dbReference type="EMBL" id="JAUEPT010000630">
    <property type="protein sequence ID" value="KAK0421494.1"/>
    <property type="molecule type" value="Genomic_DNA"/>
</dbReference>
<gene>
    <name evidence="1" type="ORF">EV421DRAFT_1917500</name>
</gene>